<dbReference type="Gene3D" id="1.20.1250.20">
    <property type="entry name" value="MFS general substrate transporter like domains"/>
    <property type="match status" value="2"/>
</dbReference>
<feature type="transmembrane region" description="Helical" evidence="5">
    <location>
        <begin position="77"/>
        <end position="104"/>
    </location>
</feature>
<sequence>MDQSPGKVYTFHFIMLCLSNALFSASFNMLLPELPAYLTRMGGEDYKGYILALFTLMAGLSRPFSGKLTDTIGRVPVMIFGALVCVVCSLLYPLVSSVGAFLLLRFFHGFSTGFKPTGTAAYVSDIVPATRRAEAMGMVGLFSTIGLALGPAIGGYISAIWNIEVMFQVSAAFALLSVVILVGGMRETLENKQGFRLSTLSISKSEIFEPLVIAPVIITFLTYLSYGALFTIIPDFSSHLGIENKGLFFTFFTAASIGIRLVAGKVSDKYGRVPILKISSFTMAIAVFLLAVSHTPAMMLTAAIIYGVSVGLNSPAITAWTIDLGHPQFKGRALATMYIAMEVGIGLGAYLSAFIYHNDARFFAVTFYSTAVMTLLASVYLVFIYHNRKLQVMWRFVQMRRIR</sequence>
<dbReference type="Pfam" id="PF00083">
    <property type="entry name" value="Sugar_tr"/>
    <property type="match status" value="1"/>
</dbReference>
<keyword evidence="3 5" id="KW-1133">Transmembrane helix</keyword>
<dbReference type="InterPro" id="IPR020846">
    <property type="entry name" value="MFS_dom"/>
</dbReference>
<comment type="subcellular location">
    <subcellularLocation>
        <location evidence="1">Membrane</location>
        <topology evidence="1">Multi-pass membrane protein</topology>
    </subcellularLocation>
</comment>
<evidence type="ECO:0000256" key="2">
    <source>
        <dbReference type="ARBA" id="ARBA00022692"/>
    </source>
</evidence>
<feature type="transmembrane region" description="Helical" evidence="5">
    <location>
        <begin position="139"/>
        <end position="159"/>
    </location>
</feature>
<gene>
    <name evidence="7" type="ORF">K1Y79_17610</name>
</gene>
<feature type="transmembrane region" description="Helical" evidence="5">
    <location>
        <begin position="46"/>
        <end position="65"/>
    </location>
</feature>
<dbReference type="Proteomes" id="UP000812961">
    <property type="component" value="Unassembled WGS sequence"/>
</dbReference>
<proteinExistence type="predicted"/>
<dbReference type="PRINTS" id="PR01035">
    <property type="entry name" value="TCRTETA"/>
</dbReference>
<dbReference type="InterPro" id="IPR052714">
    <property type="entry name" value="MFS_Exporter"/>
</dbReference>
<dbReference type="SUPFAM" id="SSF103473">
    <property type="entry name" value="MFS general substrate transporter"/>
    <property type="match status" value="1"/>
</dbReference>
<dbReference type="InterPro" id="IPR011701">
    <property type="entry name" value="MFS"/>
</dbReference>
<keyword evidence="4 5" id="KW-0472">Membrane</keyword>
<feature type="transmembrane region" description="Helical" evidence="5">
    <location>
        <begin position="275"/>
        <end position="292"/>
    </location>
</feature>
<evidence type="ECO:0000313" key="8">
    <source>
        <dbReference type="Proteomes" id="UP000812961"/>
    </source>
</evidence>
<protein>
    <submittedName>
        <fullName evidence="7">MFS transporter</fullName>
    </submittedName>
</protein>
<dbReference type="InterPro" id="IPR001958">
    <property type="entry name" value="Tet-R_TetA/multi-R_MdtG-like"/>
</dbReference>
<dbReference type="InterPro" id="IPR005828">
    <property type="entry name" value="MFS_sugar_transport-like"/>
</dbReference>
<feature type="transmembrane region" description="Helical" evidence="5">
    <location>
        <begin position="12"/>
        <end position="34"/>
    </location>
</feature>
<dbReference type="Pfam" id="PF07690">
    <property type="entry name" value="MFS_1"/>
    <property type="match status" value="1"/>
</dbReference>
<evidence type="ECO:0000313" key="7">
    <source>
        <dbReference type="EMBL" id="MBW8686161.1"/>
    </source>
</evidence>
<dbReference type="InterPro" id="IPR036259">
    <property type="entry name" value="MFS_trans_sf"/>
</dbReference>
<dbReference type="PANTHER" id="PTHR23531">
    <property type="entry name" value="QUINOLENE RESISTANCE PROTEIN NORA"/>
    <property type="match status" value="1"/>
</dbReference>
<feature type="domain" description="Major facilitator superfamily (MFS) profile" evidence="6">
    <location>
        <begin position="12"/>
        <end position="389"/>
    </location>
</feature>
<keyword evidence="2 5" id="KW-0812">Transmembrane</keyword>
<evidence type="ECO:0000256" key="4">
    <source>
        <dbReference type="ARBA" id="ARBA00023136"/>
    </source>
</evidence>
<dbReference type="PROSITE" id="PS50850">
    <property type="entry name" value="MFS"/>
    <property type="match status" value="1"/>
</dbReference>
<accession>A0ABS7GFT3</accession>
<feature type="transmembrane region" description="Helical" evidence="5">
    <location>
        <begin position="165"/>
        <end position="186"/>
    </location>
</feature>
<reference evidence="7 8" key="1">
    <citation type="submission" date="2021-08" db="EMBL/GenBank/DDBJ databases">
        <title>The genome sequence of Chitinophaga sp. B61.</title>
        <authorList>
            <person name="Zhang X."/>
        </authorList>
    </citation>
    <scope>NUCLEOTIDE SEQUENCE [LARGE SCALE GENOMIC DNA]</scope>
    <source>
        <strain evidence="7 8">B61</strain>
    </source>
</reference>
<dbReference type="PANTHER" id="PTHR23531:SF1">
    <property type="entry name" value="QUINOLENE RESISTANCE PROTEIN NORA"/>
    <property type="match status" value="1"/>
</dbReference>
<evidence type="ECO:0000256" key="3">
    <source>
        <dbReference type="ARBA" id="ARBA00022989"/>
    </source>
</evidence>
<dbReference type="CDD" id="cd17489">
    <property type="entry name" value="MFS_YfcJ_like"/>
    <property type="match status" value="1"/>
</dbReference>
<dbReference type="EMBL" id="JAICCF010000003">
    <property type="protein sequence ID" value="MBW8686161.1"/>
    <property type="molecule type" value="Genomic_DNA"/>
</dbReference>
<evidence type="ECO:0000259" key="6">
    <source>
        <dbReference type="PROSITE" id="PS50850"/>
    </source>
</evidence>
<feature type="transmembrane region" description="Helical" evidence="5">
    <location>
        <begin position="334"/>
        <end position="356"/>
    </location>
</feature>
<feature type="transmembrane region" description="Helical" evidence="5">
    <location>
        <begin position="207"/>
        <end position="226"/>
    </location>
</feature>
<evidence type="ECO:0000256" key="5">
    <source>
        <dbReference type="SAM" id="Phobius"/>
    </source>
</evidence>
<feature type="transmembrane region" description="Helical" evidence="5">
    <location>
        <begin position="298"/>
        <end position="322"/>
    </location>
</feature>
<dbReference type="RefSeq" id="WP_220251479.1">
    <property type="nucleotide sequence ID" value="NZ_JAICCF010000003.1"/>
</dbReference>
<organism evidence="7 8">
    <name type="scientific">Chitinophaga rhizophila</name>
    <dbReference type="NCBI Taxonomy" id="2866212"/>
    <lineage>
        <taxon>Bacteria</taxon>
        <taxon>Pseudomonadati</taxon>
        <taxon>Bacteroidota</taxon>
        <taxon>Chitinophagia</taxon>
        <taxon>Chitinophagales</taxon>
        <taxon>Chitinophagaceae</taxon>
        <taxon>Chitinophaga</taxon>
    </lineage>
</organism>
<keyword evidence="8" id="KW-1185">Reference proteome</keyword>
<comment type="caution">
    <text evidence="7">The sequence shown here is derived from an EMBL/GenBank/DDBJ whole genome shotgun (WGS) entry which is preliminary data.</text>
</comment>
<name>A0ABS7GFT3_9BACT</name>
<evidence type="ECO:0000256" key="1">
    <source>
        <dbReference type="ARBA" id="ARBA00004141"/>
    </source>
</evidence>
<feature type="transmembrane region" description="Helical" evidence="5">
    <location>
        <begin position="362"/>
        <end position="385"/>
    </location>
</feature>
<feature type="transmembrane region" description="Helical" evidence="5">
    <location>
        <begin position="246"/>
        <end position="263"/>
    </location>
</feature>